<keyword evidence="3" id="KW-1185">Reference proteome</keyword>
<dbReference type="Proteomes" id="UP001596189">
    <property type="component" value="Unassembled WGS sequence"/>
</dbReference>
<dbReference type="InterPro" id="IPR024775">
    <property type="entry name" value="DinB-like"/>
</dbReference>
<comment type="caution">
    <text evidence="2">The sequence shown here is derived from an EMBL/GenBank/DDBJ whole genome shotgun (WGS) entry which is preliminary data.</text>
</comment>
<evidence type="ECO:0000259" key="1">
    <source>
        <dbReference type="Pfam" id="PF12867"/>
    </source>
</evidence>
<accession>A0ABW1JAF4</accession>
<dbReference type="Gene3D" id="1.20.120.450">
    <property type="entry name" value="dinb family like domain"/>
    <property type="match status" value="1"/>
</dbReference>
<feature type="domain" description="DinB-like" evidence="1">
    <location>
        <begin position="36"/>
        <end position="168"/>
    </location>
</feature>
<evidence type="ECO:0000313" key="3">
    <source>
        <dbReference type="Proteomes" id="UP001596189"/>
    </source>
</evidence>
<sequence>MPITPDTKDWTWVVDRRCPECGFDAAELDAEDAPDLVRANAATWLRVLQRPDVRQRPDEATWSPLEYAAHVLDVHQVFGRRFDLMLAEDDPEFENWDQDRAAALGRYGERDPEQVGVDLATGAEAVASTLGAVAGAQWKRQGRRSNGSVFTVASLTRYYVHDLQHHLWDVDA</sequence>
<dbReference type="InterPro" id="IPR034660">
    <property type="entry name" value="DinB/YfiT-like"/>
</dbReference>
<proteinExistence type="predicted"/>
<protein>
    <submittedName>
        <fullName evidence="2">DinB family protein</fullName>
    </submittedName>
</protein>
<gene>
    <name evidence="2" type="ORF">ACFQDO_02085</name>
</gene>
<evidence type="ECO:0000313" key="2">
    <source>
        <dbReference type="EMBL" id="MFC6005907.1"/>
    </source>
</evidence>
<dbReference type="SUPFAM" id="SSF109854">
    <property type="entry name" value="DinB/YfiT-like putative metalloenzymes"/>
    <property type="match status" value="1"/>
</dbReference>
<reference evidence="3" key="1">
    <citation type="journal article" date="2019" name="Int. J. Syst. Evol. Microbiol.">
        <title>The Global Catalogue of Microorganisms (GCM) 10K type strain sequencing project: providing services to taxonomists for standard genome sequencing and annotation.</title>
        <authorList>
            <consortium name="The Broad Institute Genomics Platform"/>
            <consortium name="The Broad Institute Genome Sequencing Center for Infectious Disease"/>
            <person name="Wu L."/>
            <person name="Ma J."/>
        </authorList>
    </citation>
    <scope>NUCLEOTIDE SEQUENCE [LARGE SCALE GENOMIC DNA]</scope>
    <source>
        <strain evidence="3">KACC 14249</strain>
    </source>
</reference>
<name>A0ABW1JAF4_9ACTN</name>
<dbReference type="EMBL" id="JBHSRD010000002">
    <property type="protein sequence ID" value="MFC6005907.1"/>
    <property type="molecule type" value="Genomic_DNA"/>
</dbReference>
<organism evidence="2 3">
    <name type="scientific">Angustibacter luteus</name>
    <dbReference type="NCBI Taxonomy" id="658456"/>
    <lineage>
        <taxon>Bacteria</taxon>
        <taxon>Bacillati</taxon>
        <taxon>Actinomycetota</taxon>
        <taxon>Actinomycetes</taxon>
        <taxon>Kineosporiales</taxon>
        <taxon>Kineosporiaceae</taxon>
    </lineage>
</organism>
<dbReference type="Pfam" id="PF12867">
    <property type="entry name" value="DinB_2"/>
    <property type="match status" value="1"/>
</dbReference>
<dbReference type="RefSeq" id="WP_345716779.1">
    <property type="nucleotide sequence ID" value="NZ_BAABFP010000005.1"/>
</dbReference>